<dbReference type="PANTHER" id="PTHR30002">
    <property type="entry name" value="EPOXYQUEUOSINE REDUCTASE"/>
    <property type="match status" value="1"/>
</dbReference>
<keyword evidence="7 9" id="KW-0408">Iron</keyword>
<evidence type="ECO:0000259" key="11">
    <source>
        <dbReference type="PROSITE" id="PS51379"/>
    </source>
</evidence>
<keyword evidence="4 9" id="KW-0479">Metal-binding</keyword>
<dbReference type="GO" id="GO:0052693">
    <property type="term" value="F:epoxyqueuosine reductase activity"/>
    <property type="evidence" value="ECO:0007669"/>
    <property type="project" value="UniProtKB-UniRule"/>
</dbReference>
<feature type="binding site" evidence="9">
    <location>
        <position position="228"/>
    </location>
    <ligand>
        <name>cob(II)alamin</name>
        <dbReference type="ChEBI" id="CHEBI:16304"/>
    </ligand>
</feature>
<evidence type="ECO:0000313" key="13">
    <source>
        <dbReference type="Proteomes" id="UP000272778"/>
    </source>
</evidence>
<feature type="binding site" evidence="9">
    <location>
        <position position="354"/>
    </location>
    <ligand>
        <name>[4Fe-4S] cluster</name>
        <dbReference type="ChEBI" id="CHEBI:49883"/>
        <label>1</label>
    </ligand>
</feature>
<feature type="region of interest" description="Disordered" evidence="10">
    <location>
        <begin position="1"/>
        <end position="47"/>
    </location>
</feature>
<dbReference type="InterPro" id="IPR017896">
    <property type="entry name" value="4Fe4S_Fe-S-bd"/>
</dbReference>
<feature type="domain" description="4Fe-4S ferredoxin-type" evidence="11">
    <location>
        <begin position="285"/>
        <end position="314"/>
    </location>
</feature>
<feature type="binding site" evidence="9">
    <location>
        <position position="294"/>
    </location>
    <ligand>
        <name>[4Fe-4S] cluster</name>
        <dbReference type="ChEBI" id="CHEBI:49883"/>
        <label>1</label>
    </ligand>
</feature>
<feature type="binding site" evidence="9">
    <location>
        <position position="347"/>
    </location>
    <ligand>
        <name>[4Fe-4S] cluster</name>
        <dbReference type="ChEBI" id="CHEBI:49883"/>
        <label>2</label>
    </ligand>
</feature>
<comment type="cofactor">
    <cofactor evidence="9">
        <name>cob(II)alamin</name>
        <dbReference type="ChEBI" id="CHEBI:16304"/>
    </cofactor>
</comment>
<evidence type="ECO:0000313" key="12">
    <source>
        <dbReference type="EMBL" id="RQH04186.1"/>
    </source>
</evidence>
<keyword evidence="13" id="KW-1185">Reference proteome</keyword>
<dbReference type="SUPFAM" id="SSF54862">
    <property type="entry name" value="4Fe-4S ferredoxins"/>
    <property type="match status" value="1"/>
</dbReference>
<feature type="binding site" evidence="9">
    <location>
        <position position="329"/>
    </location>
    <ligand>
        <name>tRNA</name>
        <dbReference type="ChEBI" id="CHEBI:17843"/>
    </ligand>
</feature>
<keyword evidence="6 9" id="KW-0560">Oxidoreductase</keyword>
<feature type="binding site" evidence="9">
    <location>
        <position position="388"/>
    </location>
    <ligand>
        <name>tRNA</name>
        <dbReference type="ChEBI" id="CHEBI:17843"/>
    </ligand>
</feature>
<evidence type="ECO:0000256" key="9">
    <source>
        <dbReference type="HAMAP-Rule" id="MF_00916"/>
    </source>
</evidence>
<keyword evidence="3 9" id="KW-0819">tRNA processing</keyword>
<dbReference type="AlphaFoldDB" id="A0A3N6PWD4"/>
<comment type="subunit">
    <text evidence="9">Monomer.</text>
</comment>
<feature type="binding site" evidence="9">
    <location>
        <position position="322"/>
    </location>
    <ligand>
        <name>cob(II)alamin</name>
        <dbReference type="ChEBI" id="CHEBI:16304"/>
    </ligand>
</feature>
<proteinExistence type="inferred from homology"/>
<dbReference type="NCBIfam" id="TIGR00276">
    <property type="entry name" value="tRNA epoxyqueuosine(34) reductase QueG"/>
    <property type="match status" value="1"/>
</dbReference>
<dbReference type="PROSITE" id="PS51379">
    <property type="entry name" value="4FE4S_FER_2"/>
    <property type="match status" value="1"/>
</dbReference>
<keyword evidence="9" id="KW-0170">Cobalt</keyword>
<evidence type="ECO:0000256" key="6">
    <source>
        <dbReference type="ARBA" id="ARBA00023002"/>
    </source>
</evidence>
<keyword evidence="9" id="KW-0846">Cobalamin</keyword>
<feature type="binding site" evidence="9">
    <location>
        <position position="320"/>
    </location>
    <ligand>
        <name>[4Fe-4S] cluster</name>
        <dbReference type="ChEBI" id="CHEBI:49883"/>
        <label>2</label>
    </ligand>
</feature>
<dbReference type="GO" id="GO:0051539">
    <property type="term" value="F:4 iron, 4 sulfur cluster binding"/>
    <property type="evidence" value="ECO:0007669"/>
    <property type="project" value="UniProtKB-KW"/>
</dbReference>
<feature type="binding site" evidence="9">
    <location>
        <position position="300"/>
    </location>
    <ligand>
        <name>[4Fe-4S] cluster</name>
        <dbReference type="ChEBI" id="CHEBI:49883"/>
        <label>1</label>
    </ligand>
</feature>
<dbReference type="FunFam" id="3.30.70.20:FF:000017">
    <property type="entry name" value="Epoxyqueuosine reductase"/>
    <property type="match status" value="1"/>
</dbReference>
<feature type="binding site" evidence="9">
    <location>
        <position position="304"/>
    </location>
    <ligand>
        <name>[4Fe-4S] cluster</name>
        <dbReference type="ChEBI" id="CHEBI:49883"/>
        <label>2</label>
    </ligand>
</feature>
<feature type="binding site" evidence="9">
    <location>
        <position position="350"/>
    </location>
    <ligand>
        <name>[4Fe-4S] cluster</name>
        <dbReference type="ChEBI" id="CHEBI:49883"/>
        <label>2</label>
    </ligand>
</feature>
<dbReference type="Gene3D" id="3.30.70.20">
    <property type="match status" value="1"/>
</dbReference>
<keyword evidence="8 9" id="KW-0411">Iron-sulfur</keyword>
<feature type="binding site" evidence="9">
    <location>
        <position position="110"/>
    </location>
    <ligand>
        <name>cob(II)alamin</name>
        <dbReference type="ChEBI" id="CHEBI:16304"/>
    </ligand>
</feature>
<reference evidence="12 13" key="1">
    <citation type="submission" date="2018-11" db="EMBL/GenBank/DDBJ databases">
        <title>Paraburkholderia sp. DHOA04, isolated from soil.</title>
        <authorList>
            <person name="Gao Z.-H."/>
            <person name="Qiu L.-H."/>
            <person name="Fu J.-C."/>
        </authorList>
    </citation>
    <scope>NUCLEOTIDE SEQUENCE [LARGE SCALE GENOMIC DNA]</scope>
    <source>
        <strain evidence="12 13">DHOA04</strain>
    </source>
</reference>
<comment type="cofactor">
    <cofactor evidence="9">
        <name>[4Fe-4S] cluster</name>
        <dbReference type="ChEBI" id="CHEBI:49883"/>
    </cofactor>
    <text evidence="9">Binds 2 [4Fe-4S] clusters per monomer.</text>
</comment>
<dbReference type="HAMAP" id="MF_00916">
    <property type="entry name" value="QueG"/>
    <property type="match status" value="1"/>
</dbReference>
<feature type="binding site" evidence="9">
    <location>
        <position position="263"/>
    </location>
    <ligand>
        <name>cob(II)alamin</name>
        <dbReference type="ChEBI" id="CHEBI:16304"/>
    </ligand>
</feature>
<dbReference type="UniPathway" id="UPA00392"/>
<comment type="caution">
    <text evidence="9">Lacks conserved residue(s) required for the propagation of feature annotation.</text>
</comment>
<dbReference type="EMBL" id="RQIS01000014">
    <property type="protein sequence ID" value="RQH04186.1"/>
    <property type="molecule type" value="Genomic_DNA"/>
</dbReference>
<evidence type="ECO:0000256" key="8">
    <source>
        <dbReference type="ARBA" id="ARBA00023014"/>
    </source>
</evidence>
<dbReference type="GO" id="GO:0046872">
    <property type="term" value="F:metal ion binding"/>
    <property type="evidence" value="ECO:0007669"/>
    <property type="project" value="UniProtKB-KW"/>
</dbReference>
<protein>
    <recommendedName>
        <fullName evidence="9">Epoxyqueuosine reductase</fullName>
        <ecNumber evidence="9">1.17.99.6</ecNumber>
    </recommendedName>
    <alternativeName>
        <fullName evidence="9">Queuosine biosynthesis protein QueG</fullName>
    </alternativeName>
</protein>
<accession>A0A3N6PWD4</accession>
<dbReference type="InterPro" id="IPR013542">
    <property type="entry name" value="QueG_DUF1730"/>
</dbReference>
<feature type="region of interest" description="Disordered" evidence="10">
    <location>
        <begin position="142"/>
        <end position="174"/>
    </location>
</feature>
<keyword evidence="5 9" id="KW-0671">Queuosine biosynthesis</keyword>
<name>A0A3N6PWD4_9BURK</name>
<feature type="binding site" evidence="9">
    <location>
        <position position="252"/>
    </location>
    <ligand>
        <name>cob(II)alamin</name>
        <dbReference type="ChEBI" id="CHEBI:16304"/>
    </ligand>
</feature>
<dbReference type="EC" id="1.17.99.6" evidence="9"/>
<dbReference type="GO" id="GO:0031419">
    <property type="term" value="F:cobalamin binding"/>
    <property type="evidence" value="ECO:0007669"/>
    <property type="project" value="UniProtKB-KW"/>
</dbReference>
<keyword evidence="1 9" id="KW-0004">4Fe-4S</keyword>
<sequence>MNRSPSPSSSSPAHALADAAGPASDAAQAATSPCEPRASDPSHSSSSVPLDAAALAALATRIRTWGRELGFGAIGISDTDLSHAEAGLAAWLEAGCHGEMDYMAKHGMKRARPPELVAGTRRVITVRMAYLPAAVLSPDAATVQGLPPENEPQDAVDAASRNAGTPRESTHGDWRARERARLADPQAAIVSIYARGRDYHKVLRARLQQLAERIEGEIGAYGHRVFTDSAPVLEVELAQKAGVGWRGKHTLLLQRDAGSLFFLGEIYVDLPLPTDADDPAESAANVPETAGAHCGSCTRCIAACPTGAITAPYRVDARRCISYLTIELKGSIPLELRELIGNRVYGCDDCQLVCPWNKFAQAAPVADFDARHGLDRATLVELFGWSAKEFDERMQGSAIRRIGYECWSRNIAVAMGNALRAPRSDAAMRGREIHESAAQGSALHNRALRADRALDDTARAAIVAALRSREHDESVLVREHVRWALEAA</sequence>
<feature type="active site" description="Proton donor" evidence="9">
    <location>
        <position position="228"/>
    </location>
</feature>
<evidence type="ECO:0000256" key="1">
    <source>
        <dbReference type="ARBA" id="ARBA00022485"/>
    </source>
</evidence>
<feature type="binding site" evidence="9">
    <location>
        <begin position="347"/>
        <end position="348"/>
    </location>
    <ligand>
        <name>cob(II)alamin</name>
        <dbReference type="ChEBI" id="CHEBI:16304"/>
    </ligand>
</feature>
<evidence type="ECO:0000256" key="7">
    <source>
        <dbReference type="ARBA" id="ARBA00023004"/>
    </source>
</evidence>
<gene>
    <name evidence="9 12" type="primary">queG</name>
    <name evidence="12" type="ORF">D1Y85_19025</name>
</gene>
<dbReference type="PROSITE" id="PS00198">
    <property type="entry name" value="4FE4S_FER_1"/>
    <property type="match status" value="1"/>
</dbReference>
<comment type="caution">
    <text evidence="12">The sequence shown here is derived from an EMBL/GenBank/DDBJ whole genome shotgun (WGS) entry which is preliminary data.</text>
</comment>
<evidence type="ECO:0000256" key="4">
    <source>
        <dbReference type="ARBA" id="ARBA00022723"/>
    </source>
</evidence>
<dbReference type="Pfam" id="PF08331">
    <property type="entry name" value="QueG_DUF1730"/>
    <property type="match status" value="1"/>
</dbReference>
<evidence type="ECO:0000256" key="10">
    <source>
        <dbReference type="SAM" id="MobiDB-lite"/>
    </source>
</evidence>
<dbReference type="InterPro" id="IPR017900">
    <property type="entry name" value="4Fe4S_Fe_S_CS"/>
</dbReference>
<comment type="similarity">
    <text evidence="9">Belongs to the QueG family.</text>
</comment>
<dbReference type="Proteomes" id="UP000272778">
    <property type="component" value="Unassembled WGS sequence"/>
</dbReference>
<dbReference type="InterPro" id="IPR004453">
    <property type="entry name" value="QueG"/>
</dbReference>
<comment type="pathway">
    <text evidence="9">tRNA modification; tRNA-queuosine biosynthesis.</text>
</comment>
<evidence type="ECO:0000256" key="5">
    <source>
        <dbReference type="ARBA" id="ARBA00022785"/>
    </source>
</evidence>
<dbReference type="GO" id="GO:0008616">
    <property type="term" value="P:tRNA queuosine(34) biosynthetic process"/>
    <property type="evidence" value="ECO:0007669"/>
    <property type="project" value="UniProtKB-UniRule"/>
</dbReference>
<dbReference type="OrthoDB" id="9784571at2"/>
<dbReference type="Pfam" id="PF13484">
    <property type="entry name" value="Fer4_16"/>
    <property type="match status" value="1"/>
</dbReference>
<evidence type="ECO:0000256" key="3">
    <source>
        <dbReference type="ARBA" id="ARBA00022694"/>
    </source>
</evidence>
<comment type="catalytic activity">
    <reaction evidence="9">
        <text>epoxyqueuosine(34) in tRNA + AH2 = queuosine(34) in tRNA + A + H2O</text>
        <dbReference type="Rhea" id="RHEA:32159"/>
        <dbReference type="Rhea" id="RHEA-COMP:18571"/>
        <dbReference type="Rhea" id="RHEA-COMP:18582"/>
        <dbReference type="ChEBI" id="CHEBI:13193"/>
        <dbReference type="ChEBI" id="CHEBI:15377"/>
        <dbReference type="ChEBI" id="CHEBI:17499"/>
        <dbReference type="ChEBI" id="CHEBI:194431"/>
        <dbReference type="ChEBI" id="CHEBI:194443"/>
        <dbReference type="EC" id="1.17.99.6"/>
    </reaction>
</comment>
<evidence type="ECO:0000256" key="2">
    <source>
        <dbReference type="ARBA" id="ARBA00022490"/>
    </source>
</evidence>
<dbReference type="GO" id="GO:0005737">
    <property type="term" value="C:cytoplasm"/>
    <property type="evidence" value="ECO:0007669"/>
    <property type="project" value="UniProtKB-SubCell"/>
</dbReference>
<feature type="binding site" evidence="9">
    <location>
        <position position="297"/>
    </location>
    <ligand>
        <name>[4Fe-4S] cluster</name>
        <dbReference type="ChEBI" id="CHEBI:49883"/>
        <label>1</label>
    </ligand>
</feature>
<comment type="subcellular location">
    <subcellularLocation>
        <location evidence="9">Cytoplasm</location>
    </subcellularLocation>
</comment>
<dbReference type="RefSeq" id="WP_124152631.1">
    <property type="nucleotide sequence ID" value="NZ_RQIS01000014.1"/>
</dbReference>
<organism evidence="12 13">
    <name type="scientific">Paraburkholderia dinghuensis</name>
    <dbReference type="NCBI Taxonomy" id="2305225"/>
    <lineage>
        <taxon>Bacteria</taxon>
        <taxon>Pseudomonadati</taxon>
        <taxon>Pseudomonadota</taxon>
        <taxon>Betaproteobacteria</taxon>
        <taxon>Burkholderiales</taxon>
        <taxon>Burkholderiaceae</taxon>
        <taxon>Paraburkholderia</taxon>
    </lineage>
</organism>
<dbReference type="PANTHER" id="PTHR30002:SF4">
    <property type="entry name" value="EPOXYQUEUOSINE REDUCTASE"/>
    <property type="match status" value="1"/>
</dbReference>
<keyword evidence="2 9" id="KW-0963">Cytoplasm</keyword>
<comment type="function">
    <text evidence="9">Catalyzes the conversion of epoxyqueuosine (oQ) to queuosine (Q), which is a hypermodified base found in the wobble positions of tRNA(Asp), tRNA(Asn), tRNA(His) and tRNA(Tyr).</text>
</comment>